<dbReference type="InParanoid" id="A0A0R2FXT4"/>
<dbReference type="Pfam" id="PF19258">
    <property type="entry name" value="KxYKxGKxW_sig"/>
    <property type="match status" value="1"/>
</dbReference>
<sequence>MYKDGKHWVFAGLTTVALTLGGISVTTVSADVTQNDKVTESTQSTEVPEKTNQVTLATDSTNTTDPTTPDTVTGTTRTDPTNSDVDSNTDLNTETSTTDTTTTNIVSADTTVDNAETTTDSTNTTDPTTPDTVTNPTRTDPTSSDVNPHTDLNTEASATDTTTATNTVSADTTVDKAETTTDSTNTSTATKKMSTSTTDAQMQLATVDDTVSSDGVPDSPNYIDGFGVTNNYSRYKGPMTWRPASEDEYLFDGVVQWDSAKNTGSSIQVAFTVNVKTDTVTAYEIAADGKTILRTYVLPGTTSAPLMSQSFAGYGYARSGQSIQLYLVKGTGLLFEQYLLADGTKFSDQDHDGVDDYTPMGRV</sequence>
<feature type="compositionally biased region" description="Polar residues" evidence="2">
    <location>
        <begin position="37"/>
        <end position="54"/>
    </location>
</feature>
<feature type="region of interest" description="Disordered" evidence="2">
    <location>
        <begin position="37"/>
        <end position="195"/>
    </location>
</feature>
<comment type="caution">
    <text evidence="4">The sequence shown here is derived from an EMBL/GenBank/DDBJ whole genome shotgun (WGS) entry which is preliminary data.</text>
</comment>
<organism evidence="4 5">
    <name type="scientific">Weissella halotolerans DSM 20190</name>
    <dbReference type="NCBI Taxonomy" id="1123500"/>
    <lineage>
        <taxon>Bacteria</taxon>
        <taxon>Bacillati</taxon>
        <taxon>Bacillota</taxon>
        <taxon>Bacilli</taxon>
        <taxon>Lactobacillales</taxon>
        <taxon>Lactobacillaceae</taxon>
        <taxon>Weissella</taxon>
    </lineage>
</organism>
<name>A0A0R2FXT4_9LACO</name>
<keyword evidence="1 3" id="KW-0732">Signal</keyword>
<evidence type="ECO:0000256" key="3">
    <source>
        <dbReference type="SAM" id="SignalP"/>
    </source>
</evidence>
<dbReference type="PATRIC" id="fig|1123500.6.peg.803"/>
<feature type="compositionally biased region" description="Low complexity" evidence="2">
    <location>
        <begin position="55"/>
        <end position="142"/>
    </location>
</feature>
<feature type="signal peptide" evidence="3">
    <location>
        <begin position="1"/>
        <end position="30"/>
    </location>
</feature>
<proteinExistence type="predicted"/>
<dbReference type="NCBIfam" id="TIGR03715">
    <property type="entry name" value="KxYKxGKxW"/>
    <property type="match status" value="1"/>
</dbReference>
<evidence type="ECO:0000313" key="4">
    <source>
        <dbReference type="EMBL" id="KRN32443.1"/>
    </source>
</evidence>
<feature type="chain" id="PRO_5006417150" evidence="3">
    <location>
        <begin position="31"/>
        <end position="363"/>
    </location>
</feature>
<dbReference type="EMBL" id="JQAX01000002">
    <property type="protein sequence ID" value="KRN32443.1"/>
    <property type="molecule type" value="Genomic_DNA"/>
</dbReference>
<dbReference type="InterPro" id="IPR022263">
    <property type="entry name" value="KxYKxGKxW"/>
</dbReference>
<protein>
    <submittedName>
        <fullName evidence="4">Uncharacterized protein</fullName>
    </submittedName>
</protein>
<evidence type="ECO:0000256" key="2">
    <source>
        <dbReference type="SAM" id="MobiDB-lite"/>
    </source>
</evidence>
<reference evidence="4 5" key="1">
    <citation type="journal article" date="2015" name="Genome Announc.">
        <title>Expanding the biotechnology potential of lactobacilli through comparative genomics of 213 strains and associated genera.</title>
        <authorList>
            <person name="Sun Z."/>
            <person name="Harris H.M."/>
            <person name="McCann A."/>
            <person name="Guo C."/>
            <person name="Argimon S."/>
            <person name="Zhang W."/>
            <person name="Yang X."/>
            <person name="Jeffery I.B."/>
            <person name="Cooney J.C."/>
            <person name="Kagawa T.F."/>
            <person name="Liu W."/>
            <person name="Song Y."/>
            <person name="Salvetti E."/>
            <person name="Wrobel A."/>
            <person name="Rasinkangas P."/>
            <person name="Parkhill J."/>
            <person name="Rea M.C."/>
            <person name="O'Sullivan O."/>
            <person name="Ritari J."/>
            <person name="Douillard F.P."/>
            <person name="Paul Ross R."/>
            <person name="Yang R."/>
            <person name="Briner A.E."/>
            <person name="Felis G.E."/>
            <person name="de Vos W.M."/>
            <person name="Barrangou R."/>
            <person name="Klaenhammer T.R."/>
            <person name="Caufield P.W."/>
            <person name="Cui Y."/>
            <person name="Zhang H."/>
            <person name="O'Toole P.W."/>
        </authorList>
    </citation>
    <scope>NUCLEOTIDE SEQUENCE [LARGE SCALE GENOMIC DNA]</scope>
    <source>
        <strain evidence="4 5">DSM 20190</strain>
    </source>
</reference>
<gene>
    <name evidence="4" type="ORF">IV68_GL000796</name>
</gene>
<accession>A0A0R2FXT4</accession>
<feature type="compositionally biased region" description="Low complexity" evidence="2">
    <location>
        <begin position="153"/>
        <end position="172"/>
    </location>
</feature>
<dbReference type="AlphaFoldDB" id="A0A0R2FXT4"/>
<keyword evidence="5" id="KW-1185">Reference proteome</keyword>
<dbReference type="Proteomes" id="UP000051296">
    <property type="component" value="Unassembled WGS sequence"/>
</dbReference>
<evidence type="ECO:0000313" key="5">
    <source>
        <dbReference type="Proteomes" id="UP000051296"/>
    </source>
</evidence>
<feature type="compositionally biased region" description="Low complexity" evidence="2">
    <location>
        <begin position="180"/>
        <end position="195"/>
    </location>
</feature>
<dbReference type="STRING" id="1123500.GCA_000420365_00627"/>
<evidence type="ECO:0000256" key="1">
    <source>
        <dbReference type="ARBA" id="ARBA00022729"/>
    </source>
</evidence>